<evidence type="ECO:0000256" key="6">
    <source>
        <dbReference type="SAM" id="MobiDB-lite"/>
    </source>
</evidence>
<comment type="subcellular location">
    <subcellularLocation>
        <location evidence="1">Secreted</location>
    </subcellularLocation>
</comment>
<dbReference type="PRINTS" id="PR00948">
    <property type="entry name" value="ELICITIN"/>
</dbReference>
<reference evidence="7" key="1">
    <citation type="submission" date="2023-04" db="EMBL/GenBank/DDBJ databases">
        <title>Phytophthora lilii NBRC 32176.</title>
        <authorList>
            <person name="Ichikawa N."/>
            <person name="Sato H."/>
            <person name="Tonouchi N."/>
        </authorList>
    </citation>
    <scope>NUCLEOTIDE SEQUENCE</scope>
    <source>
        <strain evidence="7">NBRC 32176</strain>
    </source>
</reference>
<evidence type="ECO:0000256" key="5">
    <source>
        <dbReference type="ARBA" id="ARBA00023157"/>
    </source>
</evidence>
<evidence type="ECO:0000256" key="3">
    <source>
        <dbReference type="ARBA" id="ARBA00022525"/>
    </source>
</evidence>
<dbReference type="SMART" id="SM01187">
    <property type="entry name" value="Elicitin"/>
    <property type="match status" value="1"/>
</dbReference>
<dbReference type="GO" id="GO:0005576">
    <property type="term" value="C:extracellular region"/>
    <property type="evidence" value="ECO:0007669"/>
    <property type="project" value="UniProtKB-SubCell"/>
</dbReference>
<comment type="caution">
    <text evidence="7">The sequence shown here is derived from an EMBL/GenBank/DDBJ whole genome shotgun (WGS) entry which is preliminary data.</text>
</comment>
<dbReference type="AlphaFoldDB" id="A0A9W6X8H4"/>
<dbReference type="OrthoDB" id="10610452at2759"/>
<keyword evidence="5" id="KW-1015">Disulfide bond</keyword>
<keyword evidence="8" id="KW-1185">Reference proteome</keyword>
<comment type="similarity">
    <text evidence="2">Belongs to the elicitin family.</text>
</comment>
<evidence type="ECO:0000313" key="7">
    <source>
        <dbReference type="EMBL" id="GMF33587.1"/>
    </source>
</evidence>
<organism evidence="7 8">
    <name type="scientific">Phytophthora lilii</name>
    <dbReference type="NCBI Taxonomy" id="2077276"/>
    <lineage>
        <taxon>Eukaryota</taxon>
        <taxon>Sar</taxon>
        <taxon>Stramenopiles</taxon>
        <taxon>Oomycota</taxon>
        <taxon>Peronosporomycetes</taxon>
        <taxon>Peronosporales</taxon>
        <taxon>Peronosporaceae</taxon>
        <taxon>Phytophthora</taxon>
    </lineage>
</organism>
<protein>
    <submittedName>
        <fullName evidence="7">Unnamed protein product</fullName>
    </submittedName>
</protein>
<feature type="region of interest" description="Disordered" evidence="6">
    <location>
        <begin position="287"/>
        <end position="328"/>
    </location>
</feature>
<sequence>MVHPTIAVETRVSPGDTSQRYRGLLCPVVLSKQVWKVTDERGNRGGCRDRLPGFMPLSDPTSSFYYLHCSQEPACQSTNHLPTRYIMNTKTVIAVAAAAFVGSAAASGSSSSTTCSSSQQTTAYSTLASVITLSSFDGCSDDSGFNLMYSSSMPTDAEYVKMCASSNCQSLIESIIALDPPDCSLTVPTSGLVINVYEMVNGFSAKCAALSSDSSTSTTSTTSSASAATATASSASTTTTAPTASSASSSTEATASSASTSSVVATSSPSATSRAASASEAAVTIASAENSGSSSNSTEPTVTIATETSSSASAGDKAASSSSSASSTDSTTLACQLCQLGC</sequence>
<name>A0A9W6X8H4_9STRA</name>
<dbReference type="SUPFAM" id="SSF48647">
    <property type="entry name" value="Fungal elicitin"/>
    <property type="match status" value="1"/>
</dbReference>
<evidence type="ECO:0000256" key="2">
    <source>
        <dbReference type="ARBA" id="ARBA00009544"/>
    </source>
</evidence>
<feature type="region of interest" description="Disordered" evidence="6">
    <location>
        <begin position="217"/>
        <end position="252"/>
    </location>
</feature>
<dbReference type="EMBL" id="BSXW01001090">
    <property type="protein sequence ID" value="GMF33587.1"/>
    <property type="molecule type" value="Genomic_DNA"/>
</dbReference>
<keyword evidence="3" id="KW-0964">Secreted</keyword>
<evidence type="ECO:0000256" key="4">
    <source>
        <dbReference type="ARBA" id="ARBA00022978"/>
    </source>
</evidence>
<accession>A0A9W6X8H4</accession>
<dbReference type="InterPro" id="IPR036470">
    <property type="entry name" value="Elicitin_sf"/>
</dbReference>
<proteinExistence type="inferred from homology"/>
<dbReference type="GO" id="GO:0052040">
    <property type="term" value="P:symbiont-mediated perturbation of host programmed cell death"/>
    <property type="evidence" value="ECO:0007669"/>
    <property type="project" value="UniProtKB-KW"/>
</dbReference>
<evidence type="ECO:0000256" key="1">
    <source>
        <dbReference type="ARBA" id="ARBA00004613"/>
    </source>
</evidence>
<dbReference type="Pfam" id="PF00964">
    <property type="entry name" value="Elicitin"/>
    <property type="match status" value="1"/>
</dbReference>
<evidence type="ECO:0000313" key="8">
    <source>
        <dbReference type="Proteomes" id="UP001165083"/>
    </source>
</evidence>
<gene>
    <name evidence="7" type="ORF">Plil01_001431300</name>
</gene>
<dbReference type="Gene3D" id="1.10.239.10">
    <property type="entry name" value="Elicitin domain"/>
    <property type="match status" value="1"/>
</dbReference>
<dbReference type="Proteomes" id="UP001165083">
    <property type="component" value="Unassembled WGS sequence"/>
</dbReference>
<dbReference type="InterPro" id="IPR002200">
    <property type="entry name" value="Elicitin"/>
</dbReference>
<keyword evidence="4" id="KW-0928">Hypersensitive response elicitation</keyword>